<feature type="compositionally biased region" description="Polar residues" evidence="1">
    <location>
        <begin position="1176"/>
        <end position="1185"/>
    </location>
</feature>
<gene>
    <name evidence="2" type="ORF">ACFPC0_22720</name>
</gene>
<feature type="compositionally biased region" description="Pro residues" evidence="1">
    <location>
        <begin position="1591"/>
        <end position="1600"/>
    </location>
</feature>
<feature type="region of interest" description="Disordered" evidence="1">
    <location>
        <begin position="984"/>
        <end position="1038"/>
    </location>
</feature>
<evidence type="ECO:0008006" key="4">
    <source>
        <dbReference type="Google" id="ProtNLM"/>
    </source>
</evidence>
<feature type="region of interest" description="Disordered" evidence="1">
    <location>
        <begin position="1821"/>
        <end position="1888"/>
    </location>
</feature>
<feature type="compositionally biased region" description="Low complexity" evidence="1">
    <location>
        <begin position="59"/>
        <end position="71"/>
    </location>
</feature>
<dbReference type="Proteomes" id="UP001595824">
    <property type="component" value="Unassembled WGS sequence"/>
</dbReference>
<feature type="region of interest" description="Disordered" evidence="1">
    <location>
        <begin position="1574"/>
        <end position="1603"/>
    </location>
</feature>
<protein>
    <recommendedName>
        <fullName evidence="4">Lonely Cys domain-containing protein</fullName>
    </recommendedName>
</protein>
<dbReference type="EMBL" id="JBHSDP010000024">
    <property type="protein sequence ID" value="MFC4330546.1"/>
    <property type="molecule type" value="Genomic_DNA"/>
</dbReference>
<sequence length="1946" mass="205054">MGEDGPKKPVPGPPRGDAEVRAWLAALPGKEHTFPVRPEDRVVQVYAVHGTEPAPAPTGPAASPAPLLSTHPAPPAPAHSLPAPPVPTLDHTPPAPHVPAPAHTPPPHPEPTPAHIPPPPPADPPTLTLTPPDDEPARLTDAVARFGTRHDGAQELANITPVPQHVVEWLHDRVVRLVDDGPSPAPAFREAVRAALTARLLSAEWSRLLSASGLPLDVVHQGQRHPVSLRLGLSVLGPSPEQLAPMPDGPPVGIQRWAFGIAETGDTASSGDLRTANATYGHTWGTGDGPLRHLTLTPQVSVTYNQLTTSVTVGKTVQPMALLRSKGRSWPYDYAMTWELRRNTGSVADVLGGERHSGWVDAGATPGRPDAPDDPAVLTVWFPSYLARPEPRVAVDLESPDPRPAPLSRLLDELPLLGPVTLVDHEALFADVLAAFPAHLRDLSDRSLTELYGFFQEGNLRSNLPLSWDGSMASPTLYSRSGTVIGYLRLATELSGGETLTGTTTSHSVLESYVLRSLRMQGSSQISNALAVTLPLRMSLSSGDPDPVTGAEPIGGSVSLQAGGRHQFAHTLASGGSARIAHSLRTAKPLLHVTPEVRVHVTLIAPDRLPSAPAGGSRLALGEPYRAALLVPSLPTLGHEPAEARHLPPELLHLRQLGVSVTPLRVQGAGPLFDRAEHWLREHGFLPSDRPSAGPWKGVTEETVRTQRLNNLRKLDLMRSGTGLRSALDEMIEGGDAVVFERPTAHGTRRVTVRLVAERRYTGARDDDGVVHERTLPDVQTLNYVGSTISGDEQFQSTPFAWTAGAGASVTGPLGRGGDAPVQELGFRYAHSRQVSRTTGSSAGTGHEYYLLSPTSDGSQVFSVPVTYRMVLSDSHGPGLSPDPQEGTVRLAVPTYRTLAAPSAGARPPASTVRDVREADTRLLGLPSAGRTYHDGVLRLPETALLDRVPGSEELRGLVPRMLDEIDREAALRDELAWRNRAPMPGAFPDGIELEARPGGRPGGPTTAADEQHDGVRPLASPPVPVPEPVPEPTAASGSGLGRLLAGAAEWVADSVSGPWRLLWRTAVGEPAADPASTAHEVVDTALSPHHLAANALRVFRDAYVVESAGTPGVVAGTDVVIEVRGYLTDVELLPQGPAMDAERWLQSTDASAATETVTAVHQGSVTLSGRYGGRTSPTSLSPSGDYTRGRTTSDSTTVNDNTGVFRVTTEDTTEVYRFTARPHLVVTVSRGRRNFLSGTLDPDPGLSSTRVVEPGLPLEFLVVDNDLHNHPDLARIVHDAGRHPKAVRPADQPLPPWFVAGGGTLGFGAVSEVQLPRREGFAARIRALVEREAPGATRPGHATYVPGVLTRINEHATSLGLRALVNAGPRGHTAFHFVHRSWLGPRLVEVALVARPVPGVALAGLRGRLVTGTSGLDNVFGHSNGEGAALAVPGATRVSRSQGDSHELAFSTAVEHNGHRARPALGLARRANWLDARLSSRETRAWQRTFGNTSEFRLPYDYEVRVRSWTLDDALAGRLLGTIGEGLGRLAHGLLPSGGPDPVAGHLPNASTGFRQSERADVVLRFNSAESAGQSRALTDGPGLFRSDPAEPPDAPPSPGDAVVDIEVPSDVRTALAGPAWTPARPFEIYDFAGADLLGEALRAVDPSLVPDLGPRTTRSAEGVFIRLTTLAAAGRLTLLDPAAVSPHLGHPGGRGTSVRVTLYSPRVEVTGKDTAIDRIELSADGFQTQADTVIAPSATFEYTAGGTDRGGVAVPLAGERASLGQTGLTSSQRRELLRFGTPMANSRGEGLDGHRVRAVALVEVRGPRGTRWVTGDVLFRTTETPPGGGRAEAVEAVGEAEAAEKAGEAEAAEPAGEAAPDPPGTPGTPATADQAPAGTASPLSPVLVPPLASLAQQTFAIMAPASKPPDEPLGPVGLTGPPSPPGRAGRGPRGALPATPPRQR</sequence>
<evidence type="ECO:0000313" key="3">
    <source>
        <dbReference type="Proteomes" id="UP001595824"/>
    </source>
</evidence>
<name>A0ABV8TIU8_9ACTN</name>
<proteinExistence type="predicted"/>
<feature type="region of interest" description="Disordered" evidence="1">
    <location>
        <begin position="1166"/>
        <end position="1200"/>
    </location>
</feature>
<feature type="region of interest" description="Disordered" evidence="1">
    <location>
        <begin position="1904"/>
        <end position="1946"/>
    </location>
</feature>
<dbReference type="PANTHER" id="PTHR24216">
    <property type="entry name" value="PAXILLIN-RELATED"/>
    <property type="match status" value="1"/>
</dbReference>
<reference evidence="3" key="1">
    <citation type="journal article" date="2019" name="Int. J. Syst. Evol. Microbiol.">
        <title>The Global Catalogue of Microorganisms (GCM) 10K type strain sequencing project: providing services to taxonomists for standard genome sequencing and annotation.</title>
        <authorList>
            <consortium name="The Broad Institute Genomics Platform"/>
            <consortium name="The Broad Institute Genome Sequencing Center for Infectious Disease"/>
            <person name="Wu L."/>
            <person name="Ma J."/>
        </authorList>
    </citation>
    <scope>NUCLEOTIDE SEQUENCE [LARGE SCALE GENOMIC DNA]</scope>
    <source>
        <strain evidence="3">PCU 347</strain>
    </source>
</reference>
<comment type="caution">
    <text evidence="2">The sequence shown here is derived from an EMBL/GenBank/DDBJ whole genome shotgun (WGS) entry which is preliminary data.</text>
</comment>
<evidence type="ECO:0000256" key="1">
    <source>
        <dbReference type="SAM" id="MobiDB-lite"/>
    </source>
</evidence>
<evidence type="ECO:0000313" key="2">
    <source>
        <dbReference type="EMBL" id="MFC4330546.1"/>
    </source>
</evidence>
<dbReference type="RefSeq" id="WP_381741479.1">
    <property type="nucleotide sequence ID" value="NZ_JBHSDP010000024.1"/>
</dbReference>
<feature type="region of interest" description="Disordered" evidence="1">
    <location>
        <begin position="47"/>
        <end position="137"/>
    </location>
</feature>
<dbReference type="PANTHER" id="PTHR24216:SF65">
    <property type="entry name" value="PAXILLIN-LIKE PROTEIN 1"/>
    <property type="match status" value="1"/>
</dbReference>
<feature type="compositionally biased region" description="Low complexity" evidence="1">
    <location>
        <begin position="1869"/>
        <end position="1888"/>
    </location>
</feature>
<organism evidence="2 3">
    <name type="scientific">Streptomyces andamanensis</name>
    <dbReference type="NCBI Taxonomy" id="1565035"/>
    <lineage>
        <taxon>Bacteria</taxon>
        <taxon>Bacillati</taxon>
        <taxon>Actinomycetota</taxon>
        <taxon>Actinomycetes</taxon>
        <taxon>Kitasatosporales</taxon>
        <taxon>Streptomycetaceae</taxon>
        <taxon>Streptomyces</taxon>
    </lineage>
</organism>
<feature type="compositionally biased region" description="Pro residues" evidence="1">
    <location>
        <begin position="1020"/>
        <end position="1032"/>
    </location>
</feature>
<accession>A0ABV8TIU8</accession>
<feature type="compositionally biased region" description="Low complexity" evidence="1">
    <location>
        <begin position="1935"/>
        <end position="1946"/>
    </location>
</feature>
<keyword evidence="3" id="KW-1185">Reference proteome</keyword>
<feature type="compositionally biased region" description="Pro residues" evidence="1">
    <location>
        <begin position="72"/>
        <end position="124"/>
    </location>
</feature>